<sequence>MQKSIKKELKMPIKRDEIYLFIGFEAEKFSPKRLASSGLW</sequence>
<comment type="caution">
    <text evidence="1">The sequence shown here is derived from an EMBL/GenBank/DDBJ whole genome shotgun (WGS) entry which is preliminary data.</text>
</comment>
<name>U2FGP6_9BACT</name>
<reference evidence="1 2" key="1">
    <citation type="journal article" date="2013" name="BMC Genomics">
        <title>Comparative genomics of Campylobacter concisus isolates reveals genetic diversity and provides insights into disease association.</title>
        <authorList>
            <person name="Deshpande N.P."/>
            <person name="Kaakoush N.O."/>
            <person name="Wilkins M.R."/>
            <person name="Mitchell H.M."/>
        </authorList>
    </citation>
    <scope>NUCLEOTIDE SEQUENCE [LARGE SCALE GENOMIC DNA]</scope>
    <source>
        <strain evidence="1 2">UNSWCS</strain>
    </source>
</reference>
<dbReference type="Proteomes" id="UP000016620">
    <property type="component" value="Unassembled WGS sequence"/>
</dbReference>
<dbReference type="EMBL" id="ANNG01000011">
    <property type="protein sequence ID" value="ERJ29627.1"/>
    <property type="molecule type" value="Genomic_DNA"/>
</dbReference>
<proteinExistence type="predicted"/>
<dbReference type="PATRIC" id="fig|1242968.3.peg.845"/>
<protein>
    <submittedName>
        <fullName evidence="1">Uncharacterized protein</fullName>
    </submittedName>
</protein>
<evidence type="ECO:0000313" key="2">
    <source>
        <dbReference type="Proteomes" id="UP000016620"/>
    </source>
</evidence>
<evidence type="ECO:0000313" key="1">
    <source>
        <dbReference type="EMBL" id="ERJ29627.1"/>
    </source>
</evidence>
<organism evidence="1 2">
    <name type="scientific">Campylobacter concisus UNSWCS</name>
    <dbReference type="NCBI Taxonomy" id="1242968"/>
    <lineage>
        <taxon>Bacteria</taxon>
        <taxon>Pseudomonadati</taxon>
        <taxon>Campylobacterota</taxon>
        <taxon>Epsilonproteobacteria</taxon>
        <taxon>Campylobacterales</taxon>
        <taxon>Campylobacteraceae</taxon>
        <taxon>Campylobacter</taxon>
    </lineage>
</organism>
<accession>U2FGP6</accession>
<dbReference type="AlphaFoldDB" id="U2FGP6"/>
<gene>
    <name evidence="1" type="ORF">UNSWCS_1002</name>
</gene>